<sequence>MSSSNDTGILLEPYLSPYHVIIYPTLTLTLMTLIYVSDEQALLTTGVYIPTFISAVHSLVSCRKVLASSNIYFIGSVSLFVLAMLFTGTEVWGLTRQAVIEFDAAKTRDYDQFLQYRIQDDVKTIWNGILDTSPPLMNTLADWMLIHRCYIMWNRNKIVLYSLVLIATVLNGLFLSTNLVTAAAYNLPQFPTHIAEIAIQITDNTVLAIAIFQVLLAFMTGGWIWWISRQARKVMGSHINAKYWAIVAIIIESGILYGSSLVIQQILMYVEVFRFRSSVDFSIISTLMSGLAPTLIIAQVAQSKSVDNVEQAVSTMDFADGPKRSTDTGGGGQPLDNGLAPVKIDKIVGP</sequence>
<name>A0A9P7RLG1_9AGAR</name>
<dbReference type="EMBL" id="CM032191">
    <property type="protein sequence ID" value="KAG7085343.1"/>
    <property type="molecule type" value="Genomic_DNA"/>
</dbReference>
<feature type="transmembrane region" description="Helical" evidence="2">
    <location>
        <begin position="66"/>
        <end position="86"/>
    </location>
</feature>
<evidence type="ECO:0000313" key="4">
    <source>
        <dbReference type="Proteomes" id="UP001049176"/>
    </source>
</evidence>
<feature type="transmembrane region" description="Helical" evidence="2">
    <location>
        <begin position="279"/>
        <end position="298"/>
    </location>
</feature>
<evidence type="ECO:0000256" key="2">
    <source>
        <dbReference type="SAM" id="Phobius"/>
    </source>
</evidence>
<proteinExistence type="predicted"/>
<feature type="transmembrane region" description="Helical" evidence="2">
    <location>
        <begin position="158"/>
        <end position="185"/>
    </location>
</feature>
<dbReference type="AlphaFoldDB" id="A0A9P7RLG1"/>
<keyword evidence="2" id="KW-1133">Transmembrane helix</keyword>
<keyword evidence="2" id="KW-0812">Transmembrane</keyword>
<dbReference type="GeneID" id="66071985"/>
<feature type="transmembrane region" description="Helical" evidence="2">
    <location>
        <begin position="205"/>
        <end position="227"/>
    </location>
</feature>
<dbReference type="OrthoDB" id="3057838at2759"/>
<organism evidence="3 4">
    <name type="scientific">Marasmius oreades</name>
    <name type="common">fairy-ring Marasmius</name>
    <dbReference type="NCBI Taxonomy" id="181124"/>
    <lineage>
        <taxon>Eukaryota</taxon>
        <taxon>Fungi</taxon>
        <taxon>Dikarya</taxon>
        <taxon>Basidiomycota</taxon>
        <taxon>Agaricomycotina</taxon>
        <taxon>Agaricomycetes</taxon>
        <taxon>Agaricomycetidae</taxon>
        <taxon>Agaricales</taxon>
        <taxon>Marasmiineae</taxon>
        <taxon>Marasmiaceae</taxon>
        <taxon>Marasmius</taxon>
    </lineage>
</organism>
<feature type="transmembrane region" description="Helical" evidence="2">
    <location>
        <begin position="41"/>
        <end position="60"/>
    </location>
</feature>
<evidence type="ECO:0000256" key="1">
    <source>
        <dbReference type="SAM" id="MobiDB-lite"/>
    </source>
</evidence>
<dbReference type="KEGG" id="more:E1B28_002909"/>
<dbReference type="Proteomes" id="UP001049176">
    <property type="component" value="Chromosome 11"/>
</dbReference>
<accession>A0A9P7RLG1</accession>
<feature type="transmembrane region" description="Helical" evidence="2">
    <location>
        <begin position="243"/>
        <end position="267"/>
    </location>
</feature>
<keyword evidence="2" id="KW-0472">Membrane</keyword>
<evidence type="ECO:0000313" key="3">
    <source>
        <dbReference type="EMBL" id="KAG7085343.1"/>
    </source>
</evidence>
<feature type="region of interest" description="Disordered" evidence="1">
    <location>
        <begin position="317"/>
        <end position="339"/>
    </location>
</feature>
<protein>
    <submittedName>
        <fullName evidence="3">Uncharacterized protein</fullName>
    </submittedName>
</protein>
<gene>
    <name evidence="3" type="ORF">E1B28_002909</name>
</gene>
<comment type="caution">
    <text evidence="3">The sequence shown here is derived from an EMBL/GenBank/DDBJ whole genome shotgun (WGS) entry which is preliminary data.</text>
</comment>
<reference evidence="3" key="1">
    <citation type="journal article" date="2021" name="Genome Biol. Evol.">
        <title>The assembled and annotated genome of the fairy-ring fungus Marasmius oreades.</title>
        <authorList>
            <person name="Hiltunen M."/>
            <person name="Ament-Velasquez S.L."/>
            <person name="Johannesson H."/>
        </authorList>
    </citation>
    <scope>NUCLEOTIDE SEQUENCE</scope>
    <source>
        <strain evidence="3">03SP1</strain>
    </source>
</reference>
<dbReference type="RefSeq" id="XP_043001814.1">
    <property type="nucleotide sequence ID" value="XM_043159860.1"/>
</dbReference>
<feature type="transmembrane region" description="Helical" evidence="2">
    <location>
        <begin position="20"/>
        <end position="36"/>
    </location>
</feature>
<keyword evidence="4" id="KW-1185">Reference proteome</keyword>